<dbReference type="Proteomes" id="UP000233551">
    <property type="component" value="Unassembled WGS sequence"/>
</dbReference>
<evidence type="ECO:0000313" key="2">
    <source>
        <dbReference type="EMBL" id="PKI73748.1"/>
    </source>
</evidence>
<accession>A0A2I0KZ51</accession>
<gene>
    <name evidence="2" type="ORF">CRG98_005852</name>
</gene>
<evidence type="ECO:0000256" key="1">
    <source>
        <dbReference type="SAM" id="MobiDB-lite"/>
    </source>
</evidence>
<name>A0A2I0KZ51_PUNGR</name>
<protein>
    <submittedName>
        <fullName evidence="2">Uncharacterized protein</fullName>
    </submittedName>
</protein>
<evidence type="ECO:0000313" key="3">
    <source>
        <dbReference type="Proteomes" id="UP000233551"/>
    </source>
</evidence>
<organism evidence="2 3">
    <name type="scientific">Punica granatum</name>
    <name type="common">Pomegranate</name>
    <dbReference type="NCBI Taxonomy" id="22663"/>
    <lineage>
        <taxon>Eukaryota</taxon>
        <taxon>Viridiplantae</taxon>
        <taxon>Streptophyta</taxon>
        <taxon>Embryophyta</taxon>
        <taxon>Tracheophyta</taxon>
        <taxon>Spermatophyta</taxon>
        <taxon>Magnoliopsida</taxon>
        <taxon>eudicotyledons</taxon>
        <taxon>Gunneridae</taxon>
        <taxon>Pentapetalae</taxon>
        <taxon>rosids</taxon>
        <taxon>malvids</taxon>
        <taxon>Myrtales</taxon>
        <taxon>Lythraceae</taxon>
        <taxon>Punica</taxon>
    </lineage>
</organism>
<feature type="region of interest" description="Disordered" evidence="1">
    <location>
        <begin position="1"/>
        <end position="50"/>
    </location>
</feature>
<sequence>MLGLNGPNLRRKRNGPRPVNRRAIGISGNGGDGAVGGGSRPWTPRHNASGFSGFLVPTVAAIALRVAIPSGNGRLPQLVGLGGGCIRQLRRRAKPTARKTAQTRGGSATA</sequence>
<comment type="caution">
    <text evidence="2">The sequence shown here is derived from an EMBL/GenBank/DDBJ whole genome shotgun (WGS) entry which is preliminary data.</text>
</comment>
<proteinExistence type="predicted"/>
<reference evidence="2 3" key="1">
    <citation type="submission" date="2017-11" db="EMBL/GenBank/DDBJ databases">
        <title>De-novo sequencing of pomegranate (Punica granatum L.) genome.</title>
        <authorList>
            <person name="Akparov Z."/>
            <person name="Amiraslanov A."/>
            <person name="Hajiyeva S."/>
            <person name="Abbasov M."/>
            <person name="Kaur K."/>
            <person name="Hamwieh A."/>
            <person name="Solovyev V."/>
            <person name="Salamov A."/>
            <person name="Braich B."/>
            <person name="Kosarev P."/>
            <person name="Mahmoud A."/>
            <person name="Hajiyev E."/>
            <person name="Babayeva S."/>
            <person name="Izzatullayeva V."/>
            <person name="Mammadov A."/>
            <person name="Mammadov A."/>
            <person name="Sharifova S."/>
            <person name="Ojaghi J."/>
            <person name="Eynullazada K."/>
            <person name="Bayramov B."/>
            <person name="Abdulazimova A."/>
            <person name="Shahmuradov I."/>
        </authorList>
    </citation>
    <scope>NUCLEOTIDE SEQUENCE [LARGE SCALE GENOMIC DNA]</scope>
    <source>
        <strain evidence="3">cv. AG2017</strain>
        <tissue evidence="2">Leaf</tissue>
    </source>
</reference>
<keyword evidence="3" id="KW-1185">Reference proteome</keyword>
<feature type="compositionally biased region" description="Gly residues" evidence="1">
    <location>
        <begin position="27"/>
        <end position="39"/>
    </location>
</feature>
<dbReference type="AlphaFoldDB" id="A0A2I0KZ51"/>
<feature type="region of interest" description="Disordered" evidence="1">
    <location>
        <begin position="90"/>
        <end position="110"/>
    </location>
</feature>
<dbReference type="EMBL" id="PGOL01000254">
    <property type="protein sequence ID" value="PKI73748.1"/>
    <property type="molecule type" value="Genomic_DNA"/>
</dbReference>